<reference evidence="1 2" key="1">
    <citation type="submission" date="2021-06" db="EMBL/GenBank/DDBJ databases">
        <authorList>
            <person name="Palmer J.M."/>
        </authorList>
    </citation>
    <scope>NUCLEOTIDE SEQUENCE [LARGE SCALE GENOMIC DNA]</scope>
    <source>
        <strain evidence="1 2">XC_2019</strain>
        <tissue evidence="1">Muscle</tissue>
    </source>
</reference>
<evidence type="ECO:0000313" key="2">
    <source>
        <dbReference type="Proteomes" id="UP001434883"/>
    </source>
</evidence>
<dbReference type="Proteomes" id="UP001434883">
    <property type="component" value="Unassembled WGS sequence"/>
</dbReference>
<gene>
    <name evidence="1" type="ORF">XENOCAPTIV_022907</name>
</gene>
<evidence type="ECO:0000313" key="1">
    <source>
        <dbReference type="EMBL" id="MEQ2203028.1"/>
    </source>
</evidence>
<keyword evidence="2" id="KW-1185">Reference proteome</keyword>
<dbReference type="EMBL" id="JAHRIN010034124">
    <property type="protein sequence ID" value="MEQ2203028.1"/>
    <property type="molecule type" value="Genomic_DNA"/>
</dbReference>
<accession>A0ABV0R4H5</accession>
<sequence>MLEALKLFWSQDRDSHRRRLTVSLLNQFYVDLTICFGSSKSNFRRQPIFIFVLLYQRFLNDVYSNDIPRAFGRESGPPVGMRRFFTLPSSLSLHLCFIGRGAGGTPWRGHQFITEQHRDTQDRQLT</sequence>
<name>A0ABV0R4H5_9TELE</name>
<protein>
    <submittedName>
        <fullName evidence="1">Uncharacterized protein</fullName>
    </submittedName>
</protein>
<comment type="caution">
    <text evidence="1">The sequence shown here is derived from an EMBL/GenBank/DDBJ whole genome shotgun (WGS) entry which is preliminary data.</text>
</comment>
<organism evidence="1 2">
    <name type="scientific">Xenoophorus captivus</name>
    <dbReference type="NCBI Taxonomy" id="1517983"/>
    <lineage>
        <taxon>Eukaryota</taxon>
        <taxon>Metazoa</taxon>
        <taxon>Chordata</taxon>
        <taxon>Craniata</taxon>
        <taxon>Vertebrata</taxon>
        <taxon>Euteleostomi</taxon>
        <taxon>Actinopterygii</taxon>
        <taxon>Neopterygii</taxon>
        <taxon>Teleostei</taxon>
        <taxon>Neoteleostei</taxon>
        <taxon>Acanthomorphata</taxon>
        <taxon>Ovalentaria</taxon>
        <taxon>Atherinomorphae</taxon>
        <taxon>Cyprinodontiformes</taxon>
        <taxon>Goodeidae</taxon>
        <taxon>Xenoophorus</taxon>
    </lineage>
</organism>
<proteinExistence type="predicted"/>